<comment type="caution">
    <text evidence="2">The sequence shown here is derived from an EMBL/GenBank/DDBJ whole genome shotgun (WGS) entry which is preliminary data.</text>
</comment>
<accession>A0A482XFW3</accession>
<evidence type="ECO:0000313" key="3">
    <source>
        <dbReference type="Proteomes" id="UP000291343"/>
    </source>
</evidence>
<proteinExistence type="predicted"/>
<dbReference type="InParanoid" id="A0A482XFW3"/>
<dbReference type="STRING" id="195883.A0A482XFW3"/>
<dbReference type="PANTHER" id="PTHR10590">
    <property type="entry name" value="SODIUM/NUCLEOSIDE COTRANSPORTER"/>
    <property type="match status" value="1"/>
</dbReference>
<dbReference type="EMBL" id="QKKF02010135">
    <property type="protein sequence ID" value="RZF44915.1"/>
    <property type="molecule type" value="Genomic_DNA"/>
</dbReference>
<evidence type="ECO:0000259" key="1">
    <source>
        <dbReference type="Pfam" id="PF07662"/>
    </source>
</evidence>
<dbReference type="GO" id="GO:0005415">
    <property type="term" value="F:nucleoside:sodium symporter activity"/>
    <property type="evidence" value="ECO:0007669"/>
    <property type="project" value="TreeGrafter"/>
</dbReference>
<dbReference type="InterPro" id="IPR008276">
    <property type="entry name" value="C_nuclsd_transpt"/>
</dbReference>
<dbReference type="AlphaFoldDB" id="A0A482XFW3"/>
<dbReference type="SMR" id="A0A482XFW3"/>
<dbReference type="Pfam" id="PF07662">
    <property type="entry name" value="Nucleos_tra2_C"/>
    <property type="match status" value="1"/>
</dbReference>
<dbReference type="PANTHER" id="PTHR10590:SF4">
    <property type="entry name" value="SOLUTE CARRIER FAMILY 28 MEMBER 3"/>
    <property type="match status" value="1"/>
</dbReference>
<sequence length="212" mass="22928">MECKVTGDIRSEGSIDSVTYLQNFDVTLYTISFIALSMNAAEAHWMVLGLQQQRTARVQWWFGCSCWCQKGCQLSEKVLVGKILLPIPYIMGVNPDQCEHVAKLIGIKLSLNEFIAYEELGKMKKIGLLTPRSEAMATFALCSFANPGSLACFIAVLVSLCPNQKENVGRVAFRALISGATTSLLTACVAEAASAAESAHGFPSSFQSSTAD</sequence>
<name>A0A482XFW3_LAOST</name>
<reference evidence="2 3" key="1">
    <citation type="journal article" date="2017" name="Gigascience">
        <title>Genome sequence of the small brown planthopper, Laodelphax striatellus.</title>
        <authorList>
            <person name="Zhu J."/>
            <person name="Jiang F."/>
            <person name="Wang X."/>
            <person name="Yang P."/>
            <person name="Bao Y."/>
            <person name="Zhao W."/>
            <person name="Wang W."/>
            <person name="Lu H."/>
            <person name="Wang Q."/>
            <person name="Cui N."/>
            <person name="Li J."/>
            <person name="Chen X."/>
            <person name="Luo L."/>
            <person name="Yu J."/>
            <person name="Kang L."/>
            <person name="Cui F."/>
        </authorList>
    </citation>
    <scope>NUCLEOTIDE SEQUENCE [LARGE SCALE GENOMIC DNA]</scope>
    <source>
        <strain evidence="2">Lst14</strain>
    </source>
</reference>
<evidence type="ECO:0000313" key="2">
    <source>
        <dbReference type="EMBL" id="RZF44915.1"/>
    </source>
</evidence>
<feature type="domain" description="Concentrative nucleoside transporter C-terminal" evidence="1">
    <location>
        <begin position="60"/>
        <end position="190"/>
    </location>
</feature>
<gene>
    <name evidence="2" type="ORF">LSTR_LSTR016667</name>
</gene>
<keyword evidence="3" id="KW-1185">Reference proteome</keyword>
<dbReference type="GO" id="GO:0005886">
    <property type="term" value="C:plasma membrane"/>
    <property type="evidence" value="ECO:0007669"/>
    <property type="project" value="TreeGrafter"/>
</dbReference>
<protein>
    <recommendedName>
        <fullName evidence="1">Concentrative nucleoside transporter C-terminal domain-containing protein</fullName>
    </recommendedName>
</protein>
<dbReference type="InterPro" id="IPR011657">
    <property type="entry name" value="CNT_C_dom"/>
</dbReference>
<organism evidence="2 3">
    <name type="scientific">Laodelphax striatellus</name>
    <name type="common">Small brown planthopper</name>
    <name type="synonym">Delphax striatella</name>
    <dbReference type="NCBI Taxonomy" id="195883"/>
    <lineage>
        <taxon>Eukaryota</taxon>
        <taxon>Metazoa</taxon>
        <taxon>Ecdysozoa</taxon>
        <taxon>Arthropoda</taxon>
        <taxon>Hexapoda</taxon>
        <taxon>Insecta</taxon>
        <taxon>Pterygota</taxon>
        <taxon>Neoptera</taxon>
        <taxon>Paraneoptera</taxon>
        <taxon>Hemiptera</taxon>
        <taxon>Auchenorrhyncha</taxon>
        <taxon>Fulgoroidea</taxon>
        <taxon>Delphacidae</taxon>
        <taxon>Criomorphinae</taxon>
        <taxon>Laodelphax</taxon>
    </lineage>
</organism>
<dbReference type="OrthoDB" id="6075923at2759"/>
<dbReference type="Proteomes" id="UP000291343">
    <property type="component" value="Unassembled WGS sequence"/>
</dbReference>